<reference evidence="2" key="2">
    <citation type="journal article" date="2014" name="ISME J.">
        <title>Microbial stratification in low pH oxic and suboxic macroscopic growths along an acid mine drainage.</title>
        <authorList>
            <person name="Mendez-Garcia C."/>
            <person name="Mesa V."/>
            <person name="Sprenger R.R."/>
            <person name="Richter M."/>
            <person name="Diez M.S."/>
            <person name="Solano J."/>
            <person name="Bargiela R."/>
            <person name="Golyshina O.V."/>
            <person name="Manteca A."/>
            <person name="Ramos J.L."/>
            <person name="Gallego J.R."/>
            <person name="Llorente I."/>
            <person name="Martins Dos Santos V.A."/>
            <person name="Jensen O.N."/>
            <person name="Pelaez A.I."/>
            <person name="Sanchez J."/>
            <person name="Ferrer M."/>
        </authorList>
    </citation>
    <scope>NUCLEOTIDE SEQUENCE</scope>
</reference>
<gene>
    <name evidence="2" type="ORF">B1A_04487</name>
</gene>
<dbReference type="EMBL" id="AUZX01003264">
    <property type="protein sequence ID" value="EQD74388.1"/>
    <property type="molecule type" value="Genomic_DNA"/>
</dbReference>
<dbReference type="SUPFAM" id="SSF52540">
    <property type="entry name" value="P-loop containing nucleoside triphosphate hydrolases"/>
    <property type="match status" value="1"/>
</dbReference>
<dbReference type="GO" id="GO:0005524">
    <property type="term" value="F:ATP binding"/>
    <property type="evidence" value="ECO:0007669"/>
    <property type="project" value="UniProtKB-KW"/>
</dbReference>
<dbReference type="AlphaFoldDB" id="T1C0M7"/>
<keyword evidence="2" id="KW-0067">ATP-binding</keyword>
<proteinExistence type="predicted"/>
<dbReference type="InterPro" id="IPR002611">
    <property type="entry name" value="IstB_ATP-bd"/>
</dbReference>
<evidence type="ECO:0000313" key="2">
    <source>
        <dbReference type="EMBL" id="EQD74388.1"/>
    </source>
</evidence>
<name>T1C0M7_9ZZZZ</name>
<feature type="non-terminal residue" evidence="2">
    <location>
        <position position="1"/>
    </location>
</feature>
<evidence type="ECO:0000259" key="1">
    <source>
        <dbReference type="Pfam" id="PF01695"/>
    </source>
</evidence>
<reference evidence="2" key="1">
    <citation type="submission" date="2013-08" db="EMBL/GenBank/DDBJ databases">
        <authorList>
            <person name="Mendez C."/>
            <person name="Richter M."/>
            <person name="Ferrer M."/>
            <person name="Sanchez J."/>
        </authorList>
    </citation>
    <scope>NUCLEOTIDE SEQUENCE</scope>
</reference>
<organism evidence="2">
    <name type="scientific">mine drainage metagenome</name>
    <dbReference type="NCBI Taxonomy" id="410659"/>
    <lineage>
        <taxon>unclassified sequences</taxon>
        <taxon>metagenomes</taxon>
        <taxon>ecological metagenomes</taxon>
    </lineage>
</organism>
<accession>T1C0M7</accession>
<dbReference type="InterPro" id="IPR027417">
    <property type="entry name" value="P-loop_NTPase"/>
</dbReference>
<dbReference type="Pfam" id="PF01695">
    <property type="entry name" value="IstB_IS21"/>
    <property type="match status" value="1"/>
</dbReference>
<dbReference type="Gene3D" id="3.40.50.300">
    <property type="entry name" value="P-loop containing nucleotide triphosphate hydrolases"/>
    <property type="match status" value="1"/>
</dbReference>
<protein>
    <submittedName>
        <fullName evidence="2">IstB domain protein ATP-binding protein</fullName>
    </submittedName>
</protein>
<feature type="non-terminal residue" evidence="2">
    <location>
        <position position="91"/>
    </location>
</feature>
<keyword evidence="2" id="KW-0547">Nucleotide-binding</keyword>
<feature type="domain" description="IstB-like ATP-binding" evidence="1">
    <location>
        <begin position="1"/>
        <end position="90"/>
    </location>
</feature>
<comment type="caution">
    <text evidence="2">The sequence shown here is derived from an EMBL/GenBank/DDBJ whole genome shotgun (WGS) entry which is preliminary data.</text>
</comment>
<sequence>ELAVRASRQVERRTRAALFRECKNLDDFDFAFNSSIPRRQIYDLATCQFIRRKEDVLFLGPPGVGKSYLVQALGRQAIKSGFIVLYRSIFD</sequence>